<keyword evidence="2" id="KW-1133">Transmembrane helix</keyword>
<feature type="region of interest" description="Disordered" evidence="1">
    <location>
        <begin position="121"/>
        <end position="142"/>
    </location>
</feature>
<proteinExistence type="predicted"/>
<evidence type="ECO:0000313" key="4">
    <source>
        <dbReference type="EMBL" id="MBI3126727.1"/>
    </source>
</evidence>
<keyword evidence="2" id="KW-0472">Membrane</keyword>
<protein>
    <submittedName>
        <fullName evidence="4">Uncharacterized protein</fullName>
    </submittedName>
</protein>
<evidence type="ECO:0000313" key="5">
    <source>
        <dbReference type="Proteomes" id="UP000782312"/>
    </source>
</evidence>
<keyword evidence="3" id="KW-0732">Signal</keyword>
<evidence type="ECO:0000256" key="2">
    <source>
        <dbReference type="SAM" id="Phobius"/>
    </source>
</evidence>
<feature type="chain" id="PRO_5036989945" evidence="3">
    <location>
        <begin position="32"/>
        <end position="142"/>
    </location>
</feature>
<feature type="signal peptide" evidence="3">
    <location>
        <begin position="1"/>
        <end position="31"/>
    </location>
</feature>
<name>A0A932HWW6_UNCTE</name>
<evidence type="ECO:0000256" key="3">
    <source>
        <dbReference type="SAM" id="SignalP"/>
    </source>
</evidence>
<dbReference type="EMBL" id="JACPUR010000010">
    <property type="protein sequence ID" value="MBI3126727.1"/>
    <property type="molecule type" value="Genomic_DNA"/>
</dbReference>
<organism evidence="4 5">
    <name type="scientific">Tectimicrobiota bacterium</name>
    <dbReference type="NCBI Taxonomy" id="2528274"/>
    <lineage>
        <taxon>Bacteria</taxon>
        <taxon>Pseudomonadati</taxon>
        <taxon>Nitrospinota/Tectimicrobiota group</taxon>
        <taxon>Candidatus Tectimicrobiota</taxon>
    </lineage>
</organism>
<sequence>MRERFRALRKKIRAGLAGWASLALWASPAWAHGEDEILLFTYLAEEPNMLRLSAAFMGTALLLLGAYVALAGRREWSRPEGKTRASALKLVGPGAFIAGVGVLILLTAAFILPETLRPPHEHPAPGKAAPASPGGPKGLKGY</sequence>
<keyword evidence="2" id="KW-0812">Transmembrane</keyword>
<feature type="transmembrane region" description="Helical" evidence="2">
    <location>
        <begin position="49"/>
        <end position="70"/>
    </location>
</feature>
<gene>
    <name evidence="4" type="ORF">HYZ11_03890</name>
</gene>
<dbReference type="Proteomes" id="UP000782312">
    <property type="component" value="Unassembled WGS sequence"/>
</dbReference>
<reference evidence="4" key="1">
    <citation type="submission" date="2020-07" db="EMBL/GenBank/DDBJ databases">
        <title>Huge and variable diversity of episymbiotic CPR bacteria and DPANN archaea in groundwater ecosystems.</title>
        <authorList>
            <person name="He C.Y."/>
            <person name="Keren R."/>
            <person name="Whittaker M."/>
            <person name="Farag I.F."/>
            <person name="Doudna J."/>
            <person name="Cate J.H.D."/>
            <person name="Banfield J.F."/>
        </authorList>
    </citation>
    <scope>NUCLEOTIDE SEQUENCE</scope>
    <source>
        <strain evidence="4">NC_groundwater_763_Ag_S-0.2um_68_21</strain>
    </source>
</reference>
<dbReference type="AlphaFoldDB" id="A0A932HWW6"/>
<accession>A0A932HWW6</accession>
<comment type="caution">
    <text evidence="4">The sequence shown here is derived from an EMBL/GenBank/DDBJ whole genome shotgun (WGS) entry which is preliminary data.</text>
</comment>
<feature type="transmembrane region" description="Helical" evidence="2">
    <location>
        <begin position="90"/>
        <end position="112"/>
    </location>
</feature>
<feature type="compositionally biased region" description="Low complexity" evidence="1">
    <location>
        <begin position="125"/>
        <end position="134"/>
    </location>
</feature>
<evidence type="ECO:0000256" key="1">
    <source>
        <dbReference type="SAM" id="MobiDB-lite"/>
    </source>
</evidence>